<evidence type="ECO:0000256" key="2">
    <source>
        <dbReference type="ARBA" id="ARBA00022475"/>
    </source>
</evidence>
<dbReference type="GO" id="GO:0005886">
    <property type="term" value="C:plasma membrane"/>
    <property type="evidence" value="ECO:0007669"/>
    <property type="project" value="UniProtKB-SubCell"/>
</dbReference>
<evidence type="ECO:0000313" key="8">
    <source>
        <dbReference type="Proteomes" id="UP000593890"/>
    </source>
</evidence>
<dbReference type="PANTHER" id="PTHR37693">
    <property type="entry name" value="PHOSPHATIDYLGLYCEROL LYSYLTRANSFERASE"/>
    <property type="match status" value="1"/>
</dbReference>
<evidence type="ECO:0000256" key="4">
    <source>
        <dbReference type="ARBA" id="ARBA00022989"/>
    </source>
</evidence>
<reference evidence="8" key="1">
    <citation type="submission" date="2020-07" db="EMBL/GenBank/DDBJ databases">
        <title>Complete genome sequencing of Clostridia bacterium strain 12CBH8.</title>
        <authorList>
            <person name="Sakamoto M."/>
            <person name="Murakami T."/>
            <person name="Mori H."/>
        </authorList>
    </citation>
    <scope>NUCLEOTIDE SEQUENCE [LARGE SCALE GENOMIC DNA]</scope>
    <source>
        <strain evidence="8">12CBH8</strain>
    </source>
</reference>
<comment type="function">
    <text evidence="6">Catalyzes the transfer of a lysyl group from L-lysyl-tRNA(Lys) to membrane-bound phosphatidylglycerol (PG), which produces lysylphosphatidylglycerol (LPG), a major component of the bacterial membrane with a positive net charge. LPG synthesis contributes to bacterial virulence as it is involved in the resistance mechanism against cationic antimicrobial peptides (CAMP) produces by the host's immune system (defensins, cathelicidins) and by the competing microorganisms.</text>
</comment>
<dbReference type="EMBL" id="AP023321">
    <property type="protein sequence ID" value="BCI59962.1"/>
    <property type="molecule type" value="Genomic_DNA"/>
</dbReference>
<dbReference type="GO" id="GO:0006629">
    <property type="term" value="P:lipid metabolic process"/>
    <property type="evidence" value="ECO:0007669"/>
    <property type="project" value="UniProtKB-KW"/>
</dbReference>
<proteinExistence type="inferred from homology"/>
<dbReference type="PANTHER" id="PTHR37693:SF1">
    <property type="entry name" value="INTEGRAL MEMBRANE PROTEIN"/>
    <property type="match status" value="1"/>
</dbReference>
<gene>
    <name evidence="6 7" type="primary">mprF</name>
    <name evidence="7" type="ORF">C12CBH8_06010</name>
</gene>
<protein>
    <recommendedName>
        <fullName evidence="6">Phosphatidylglycerol lysyltransferase</fullName>
        <ecNumber evidence="6">2.3.2.3</ecNumber>
    </recommendedName>
    <alternativeName>
        <fullName evidence="6">Lysylphosphatidylglycerol synthase</fullName>
    </alternativeName>
</protein>
<keyword evidence="2" id="KW-1003">Cell membrane</keyword>
<evidence type="ECO:0000256" key="5">
    <source>
        <dbReference type="ARBA" id="ARBA00023136"/>
    </source>
</evidence>
<comment type="catalytic activity">
    <reaction evidence="6">
        <text>L-lysyl-tRNA(Lys) + a 1,2-diacyl-sn-glycero-3-phospho-(1'-sn-glycerol) = a 1,2-diacyl-sn-glycero-3-phospho-1'-(3'-O-L-lysyl)-sn-glycerol + tRNA(Lys)</text>
        <dbReference type="Rhea" id="RHEA:10668"/>
        <dbReference type="Rhea" id="RHEA-COMP:9696"/>
        <dbReference type="Rhea" id="RHEA-COMP:9697"/>
        <dbReference type="ChEBI" id="CHEBI:64716"/>
        <dbReference type="ChEBI" id="CHEBI:75792"/>
        <dbReference type="ChEBI" id="CHEBI:78442"/>
        <dbReference type="ChEBI" id="CHEBI:78529"/>
        <dbReference type="EC" id="2.3.2.3"/>
    </reaction>
</comment>
<dbReference type="GO" id="GO:0046677">
    <property type="term" value="P:response to antibiotic"/>
    <property type="evidence" value="ECO:0007669"/>
    <property type="project" value="UniProtKB-KW"/>
</dbReference>
<dbReference type="NCBIfam" id="TIGR00374">
    <property type="entry name" value="flippase-like domain"/>
    <property type="match status" value="1"/>
</dbReference>
<keyword evidence="6" id="KW-0443">Lipid metabolism</keyword>
<evidence type="ECO:0000313" key="7">
    <source>
        <dbReference type="EMBL" id="BCI59962.1"/>
    </source>
</evidence>
<sequence length="372" mass="42121">MRKGKGITGSLNRIGFIMEKKRKYYISMIVMVLLIAVTFIFLLKDSSPQALFDVIQSVNPWFVLIGLTMMFLFISCEAFNIRNIMRSLDRKIPFIRCLKYAFVGFYFSSVTPSSTGGQPMQVYYMKKDKIEVGPSSLTLMIIMAVFQTTTLFYGAVSFLLKGQLVIEHVQALGFLVLYGTIVNIGLVTGICVMVFSDKIVYRLVMWCARMLKKIHLVKDSEKLEKSLEEQIHEYKKGAKHLRKHPKVLIKVFATVAVQLIASYSVPYFVYKAFGLSEYSFLDIVAVQALLTIAVSSLPLPGAVGASESGFMLIFRIFFSSQLLLPAMLLSRGISFYFYVVVSGIVSVAAYLHSSRRNHRELLGKIRHHNRKD</sequence>
<accession>A0A7I8D2M1</accession>
<keyword evidence="3 6" id="KW-0812">Transmembrane</keyword>
<dbReference type="EC" id="2.3.2.3" evidence="6"/>
<evidence type="ECO:0000256" key="1">
    <source>
        <dbReference type="ARBA" id="ARBA00004651"/>
    </source>
</evidence>
<dbReference type="Pfam" id="PF03706">
    <property type="entry name" value="LPG_synthase_TM"/>
    <property type="match status" value="1"/>
</dbReference>
<feature type="transmembrane region" description="Helical" evidence="6">
    <location>
        <begin position="278"/>
        <end position="297"/>
    </location>
</feature>
<dbReference type="AlphaFoldDB" id="A0A7I8D2M1"/>
<keyword evidence="5 6" id="KW-0472">Membrane</keyword>
<keyword evidence="8" id="KW-1185">Reference proteome</keyword>
<dbReference type="Proteomes" id="UP000593890">
    <property type="component" value="Chromosome"/>
</dbReference>
<name>A0A7I8D2M1_9FIRM</name>
<feature type="transmembrane region" description="Helical" evidence="6">
    <location>
        <begin position="335"/>
        <end position="352"/>
    </location>
</feature>
<feature type="transmembrane region" description="Helical" evidence="6">
    <location>
        <begin position="247"/>
        <end position="266"/>
    </location>
</feature>
<comment type="similarity">
    <text evidence="6">Belongs to the LPG synthase family.</text>
</comment>
<feature type="transmembrane region" description="Helical" evidence="6">
    <location>
        <begin position="172"/>
        <end position="195"/>
    </location>
</feature>
<evidence type="ECO:0000256" key="3">
    <source>
        <dbReference type="ARBA" id="ARBA00022692"/>
    </source>
</evidence>
<feature type="transmembrane region" description="Helical" evidence="6">
    <location>
        <begin position="24"/>
        <end position="42"/>
    </location>
</feature>
<organism evidence="7 8">
    <name type="scientific">Solibaculum mannosilyticum</name>
    <dbReference type="NCBI Taxonomy" id="2780922"/>
    <lineage>
        <taxon>Bacteria</taxon>
        <taxon>Bacillati</taxon>
        <taxon>Bacillota</taxon>
        <taxon>Clostridia</taxon>
        <taxon>Eubacteriales</taxon>
        <taxon>Oscillospiraceae</taxon>
        <taxon>Solibaculum</taxon>
    </lineage>
</organism>
<keyword evidence="6" id="KW-0046">Antibiotic resistance</keyword>
<comment type="subcellular location">
    <subcellularLocation>
        <location evidence="1 6">Cell membrane</location>
        <topology evidence="1 6">Multi-pass membrane protein</topology>
    </subcellularLocation>
</comment>
<evidence type="ECO:0000256" key="6">
    <source>
        <dbReference type="RuleBase" id="RU363042"/>
    </source>
</evidence>
<dbReference type="KEGG" id="sman:C12CBH8_06010"/>
<feature type="transmembrane region" description="Helical" evidence="6">
    <location>
        <begin position="137"/>
        <end position="160"/>
    </location>
</feature>
<keyword evidence="6 7" id="KW-0808">Transferase</keyword>
<dbReference type="GO" id="GO:0050071">
    <property type="term" value="F:phosphatidylglycerol lysyltransferase activity"/>
    <property type="evidence" value="ECO:0007669"/>
    <property type="project" value="UniProtKB-EC"/>
</dbReference>
<dbReference type="InterPro" id="IPR022791">
    <property type="entry name" value="L-PG_synthase/AglD"/>
</dbReference>
<keyword evidence="4 6" id="KW-1133">Transmembrane helix</keyword>
<feature type="transmembrane region" description="Helical" evidence="6">
    <location>
        <begin position="62"/>
        <end position="81"/>
    </location>
</feature>